<name>A0AAV7AW86_ENGPU</name>
<evidence type="ECO:0000313" key="2">
    <source>
        <dbReference type="Proteomes" id="UP000824782"/>
    </source>
</evidence>
<keyword evidence="2" id="KW-1185">Reference proteome</keyword>
<dbReference type="AlphaFoldDB" id="A0AAV7AW86"/>
<sequence>MKVFLSPHAKFWTQWGDLNSPPPLPPHEIYQDIPDNSGGMLFPMFPIQAIGPAQAWGRTTQQQPILPTSIAFYTPFNTHWPWSWHK</sequence>
<reference evidence="1" key="1">
    <citation type="thesis" date="2020" institute="ProQuest LLC" country="789 East Eisenhower Parkway, Ann Arbor, MI, USA">
        <title>Comparative Genomics and Chromosome Evolution.</title>
        <authorList>
            <person name="Mudd A.B."/>
        </authorList>
    </citation>
    <scope>NUCLEOTIDE SEQUENCE</scope>
    <source>
        <strain evidence="1">237g6f4</strain>
        <tissue evidence="1">Blood</tissue>
    </source>
</reference>
<proteinExistence type="predicted"/>
<protein>
    <submittedName>
        <fullName evidence="1">Uncharacterized protein</fullName>
    </submittedName>
</protein>
<evidence type="ECO:0000313" key="1">
    <source>
        <dbReference type="EMBL" id="KAG8565466.1"/>
    </source>
</evidence>
<dbReference type="EMBL" id="WNYA01000006">
    <property type="protein sequence ID" value="KAG8565466.1"/>
    <property type="molecule type" value="Genomic_DNA"/>
</dbReference>
<gene>
    <name evidence="1" type="ORF">GDO81_012863</name>
</gene>
<dbReference type="Proteomes" id="UP000824782">
    <property type="component" value="Unassembled WGS sequence"/>
</dbReference>
<comment type="caution">
    <text evidence="1">The sequence shown here is derived from an EMBL/GenBank/DDBJ whole genome shotgun (WGS) entry which is preliminary data.</text>
</comment>
<organism evidence="1 2">
    <name type="scientific">Engystomops pustulosus</name>
    <name type="common">Tungara frog</name>
    <name type="synonym">Physalaemus pustulosus</name>
    <dbReference type="NCBI Taxonomy" id="76066"/>
    <lineage>
        <taxon>Eukaryota</taxon>
        <taxon>Metazoa</taxon>
        <taxon>Chordata</taxon>
        <taxon>Craniata</taxon>
        <taxon>Vertebrata</taxon>
        <taxon>Euteleostomi</taxon>
        <taxon>Amphibia</taxon>
        <taxon>Batrachia</taxon>
        <taxon>Anura</taxon>
        <taxon>Neobatrachia</taxon>
        <taxon>Hyloidea</taxon>
        <taxon>Leptodactylidae</taxon>
        <taxon>Leiuperinae</taxon>
        <taxon>Engystomops</taxon>
    </lineage>
</organism>
<accession>A0AAV7AW86</accession>